<protein>
    <submittedName>
        <fullName evidence="1">Uncharacterized protein</fullName>
    </submittedName>
</protein>
<sequence length="106" mass="11741">SVPVNGREIFTCRYSDAQVSKRWSKVLRIEFTLLICMRGVYIASDAGPRLLMDVLMSSMAVNVHHSDVRRYNTLGTLSVDLGNVIFDCSAVGPRSTIGEEDFLSSP</sequence>
<accession>A0A392S1Q1</accession>
<dbReference type="Proteomes" id="UP000265520">
    <property type="component" value="Unassembled WGS sequence"/>
</dbReference>
<feature type="non-terminal residue" evidence="1">
    <location>
        <position position="1"/>
    </location>
</feature>
<comment type="caution">
    <text evidence="1">The sequence shown here is derived from an EMBL/GenBank/DDBJ whole genome shotgun (WGS) entry which is preliminary data.</text>
</comment>
<reference evidence="1 2" key="1">
    <citation type="journal article" date="2018" name="Front. Plant Sci.">
        <title>Red Clover (Trifolium pratense) and Zigzag Clover (T. medium) - A Picture of Genomic Similarities and Differences.</title>
        <authorList>
            <person name="Dluhosova J."/>
            <person name="Istvanek J."/>
            <person name="Nedelnik J."/>
            <person name="Repkova J."/>
        </authorList>
    </citation>
    <scope>NUCLEOTIDE SEQUENCE [LARGE SCALE GENOMIC DNA]</scope>
    <source>
        <strain evidence="2">cv. 10/8</strain>
        <tissue evidence="1">Leaf</tissue>
    </source>
</reference>
<evidence type="ECO:0000313" key="1">
    <source>
        <dbReference type="EMBL" id="MCI42352.1"/>
    </source>
</evidence>
<evidence type="ECO:0000313" key="2">
    <source>
        <dbReference type="Proteomes" id="UP000265520"/>
    </source>
</evidence>
<name>A0A392S1Q1_9FABA</name>
<organism evidence="1 2">
    <name type="scientific">Trifolium medium</name>
    <dbReference type="NCBI Taxonomy" id="97028"/>
    <lineage>
        <taxon>Eukaryota</taxon>
        <taxon>Viridiplantae</taxon>
        <taxon>Streptophyta</taxon>
        <taxon>Embryophyta</taxon>
        <taxon>Tracheophyta</taxon>
        <taxon>Spermatophyta</taxon>
        <taxon>Magnoliopsida</taxon>
        <taxon>eudicotyledons</taxon>
        <taxon>Gunneridae</taxon>
        <taxon>Pentapetalae</taxon>
        <taxon>rosids</taxon>
        <taxon>fabids</taxon>
        <taxon>Fabales</taxon>
        <taxon>Fabaceae</taxon>
        <taxon>Papilionoideae</taxon>
        <taxon>50 kb inversion clade</taxon>
        <taxon>NPAAA clade</taxon>
        <taxon>Hologalegina</taxon>
        <taxon>IRL clade</taxon>
        <taxon>Trifolieae</taxon>
        <taxon>Trifolium</taxon>
    </lineage>
</organism>
<dbReference type="AlphaFoldDB" id="A0A392S1Q1"/>
<dbReference type="EMBL" id="LXQA010303441">
    <property type="protein sequence ID" value="MCI42352.1"/>
    <property type="molecule type" value="Genomic_DNA"/>
</dbReference>
<keyword evidence="2" id="KW-1185">Reference proteome</keyword>
<proteinExistence type="predicted"/>